<dbReference type="EMBL" id="PNEN01001785">
    <property type="protein sequence ID" value="PPJ50451.1"/>
    <property type="molecule type" value="Genomic_DNA"/>
</dbReference>
<comment type="caution">
    <text evidence="3">The sequence shown here is derived from an EMBL/GenBank/DDBJ whole genome shotgun (WGS) entry which is preliminary data.</text>
</comment>
<proteinExistence type="predicted"/>
<evidence type="ECO:0000313" key="3">
    <source>
        <dbReference type="EMBL" id="PPJ50451.1"/>
    </source>
</evidence>
<protein>
    <recommendedName>
        <fullName evidence="2">Heterokaryon incompatibility domain-containing protein</fullName>
    </recommendedName>
</protein>
<dbReference type="Proteomes" id="UP000237631">
    <property type="component" value="Unassembled WGS sequence"/>
</dbReference>
<feature type="region of interest" description="Disordered" evidence="1">
    <location>
        <begin position="570"/>
        <end position="627"/>
    </location>
</feature>
<dbReference type="AlphaFoldDB" id="A0A2S6BSJ3"/>
<dbReference type="STRING" id="357750.A0A2S6BSJ3"/>
<feature type="compositionally biased region" description="Basic and acidic residues" evidence="1">
    <location>
        <begin position="346"/>
        <end position="364"/>
    </location>
</feature>
<dbReference type="PANTHER" id="PTHR24148">
    <property type="entry name" value="ANKYRIN REPEAT DOMAIN-CONTAINING PROTEIN 39 HOMOLOG-RELATED"/>
    <property type="match status" value="1"/>
</dbReference>
<evidence type="ECO:0000256" key="1">
    <source>
        <dbReference type="SAM" id="MobiDB-lite"/>
    </source>
</evidence>
<evidence type="ECO:0000313" key="4">
    <source>
        <dbReference type="Proteomes" id="UP000237631"/>
    </source>
</evidence>
<feature type="compositionally biased region" description="Low complexity" evidence="1">
    <location>
        <begin position="610"/>
        <end position="625"/>
    </location>
</feature>
<gene>
    <name evidence="3" type="ORF">CBER1_05563</name>
</gene>
<sequence length="672" mass="76491">MALFVHAALPDPARHIRLLNFNSRLSSPHSSSLSSWSLEDLPEYTAISYTWGPVETVAISVNGHSLQVRTNCYNVLRQAATHSRTKYLWIDSICIDQEGNVAEKNAQVSMMYKIYRKAAEVLVCVGEHADSSDRLMTIISAIEPLLKTIANNGSMWRARSLWRSLFAQLGEAESNALLQMLEAFDTWPYFRRLWIIQELYGGRSNMRLVCGDNAIPHSLFQCFLIAFDSGNPQFHLDDNDSLFYLSNTSLQLSVRPNMESVFIRFGPQHLCFDPRDRLFGLQSFLDKKTSDLPLVKVDYNKSRLDLALELMPHYDSDEQRAMLAAFELTARSKEIERLVSTAANDSCERPRTKQMTLRDHDGGSRRIRANHRGELEADFDRYREDTGLSCHQQGRREDVEMALSRTEMYFQDLQPDRVPRKVWCGFEVAALVDARTEVGDLIVAFGEGAVGELNSLLVLRNVPQNPDSFVIVGQGIANFGQGMESALGVKPCCCEPTDQRQHSRFTANYELSLSVEEVMAYIAQDFVRPKYYHWAFDFEKRLERSVRCPIPTFNISRTVQMKVTHCFAHESATDETQSSDEEADLQDPSDARLVGQDITQEASDAEDSIYDSMASSSDESSSSEEAGLSLTEKYRAWRVKKVGQKRRLQDLRDTYEQIQAQRRQDISDKADY</sequence>
<feature type="region of interest" description="Disordered" evidence="1">
    <location>
        <begin position="344"/>
        <end position="365"/>
    </location>
</feature>
<accession>A0A2S6BSJ3</accession>
<reference evidence="4" key="1">
    <citation type="journal article" date="2017" name="bioRxiv">
        <title>Conservation of a gene cluster reveals novel cercosporin biosynthetic mechanisms and extends production to the genus Colletotrichum.</title>
        <authorList>
            <person name="de Jonge R."/>
            <person name="Ebert M.K."/>
            <person name="Huitt-Roehl C.R."/>
            <person name="Pal P."/>
            <person name="Suttle J.C."/>
            <person name="Spanner R.E."/>
            <person name="Neubauer J.D."/>
            <person name="Jurick W.M.II."/>
            <person name="Stott K.A."/>
            <person name="Secor G.A."/>
            <person name="Thomma B.P.H.J."/>
            <person name="Van de Peer Y."/>
            <person name="Townsend C.A."/>
            <person name="Bolton M.D."/>
        </authorList>
    </citation>
    <scope>NUCLEOTIDE SEQUENCE [LARGE SCALE GENOMIC DNA]</scope>
    <source>
        <strain evidence="4">CBS538.71</strain>
    </source>
</reference>
<keyword evidence="4" id="KW-1185">Reference proteome</keyword>
<dbReference type="PANTHER" id="PTHR24148:SF73">
    <property type="entry name" value="HET DOMAIN PROTEIN (AFU_ORTHOLOGUE AFUA_8G01020)"/>
    <property type="match status" value="1"/>
</dbReference>
<dbReference type="Pfam" id="PF06985">
    <property type="entry name" value="HET"/>
    <property type="match status" value="1"/>
</dbReference>
<name>A0A2S6BSJ3_9PEZI</name>
<dbReference type="OrthoDB" id="3773119at2759"/>
<organism evidence="3 4">
    <name type="scientific">Cercospora berteroae</name>
    <dbReference type="NCBI Taxonomy" id="357750"/>
    <lineage>
        <taxon>Eukaryota</taxon>
        <taxon>Fungi</taxon>
        <taxon>Dikarya</taxon>
        <taxon>Ascomycota</taxon>
        <taxon>Pezizomycotina</taxon>
        <taxon>Dothideomycetes</taxon>
        <taxon>Dothideomycetidae</taxon>
        <taxon>Mycosphaerellales</taxon>
        <taxon>Mycosphaerellaceae</taxon>
        <taxon>Cercospora</taxon>
    </lineage>
</organism>
<feature type="compositionally biased region" description="Acidic residues" evidence="1">
    <location>
        <begin position="577"/>
        <end position="587"/>
    </location>
</feature>
<dbReference type="InterPro" id="IPR010730">
    <property type="entry name" value="HET"/>
</dbReference>
<feature type="domain" description="Heterokaryon incompatibility" evidence="2">
    <location>
        <begin position="44"/>
        <end position="198"/>
    </location>
</feature>
<dbReference type="InterPro" id="IPR052895">
    <property type="entry name" value="HetReg/Transcr_Mod"/>
</dbReference>
<evidence type="ECO:0000259" key="2">
    <source>
        <dbReference type="Pfam" id="PF06985"/>
    </source>
</evidence>